<dbReference type="GO" id="GO:0000139">
    <property type="term" value="C:Golgi membrane"/>
    <property type="evidence" value="ECO:0007669"/>
    <property type="project" value="TreeGrafter"/>
</dbReference>
<evidence type="ECO:0000256" key="1">
    <source>
        <dbReference type="ARBA" id="ARBA00004141"/>
    </source>
</evidence>
<dbReference type="AlphaFoldDB" id="A0A8S1NA16"/>
<dbReference type="GO" id="GO:0009306">
    <property type="term" value="P:protein secretion"/>
    <property type="evidence" value="ECO:0007669"/>
    <property type="project" value="TreeGrafter"/>
</dbReference>
<feature type="transmembrane region" description="Helical" evidence="6">
    <location>
        <begin position="174"/>
        <end position="194"/>
    </location>
</feature>
<evidence type="ECO:0000313" key="8">
    <source>
        <dbReference type="EMBL" id="CAD8086881.1"/>
    </source>
</evidence>
<keyword evidence="4 6" id="KW-1133">Transmembrane helix</keyword>
<dbReference type="EMBL" id="CAJJDM010000080">
    <property type="protein sequence ID" value="CAD8086881.1"/>
    <property type="molecule type" value="Genomic_DNA"/>
</dbReference>
<dbReference type="GO" id="GO:0016192">
    <property type="term" value="P:vesicle-mediated transport"/>
    <property type="evidence" value="ECO:0007669"/>
    <property type="project" value="TreeGrafter"/>
</dbReference>
<evidence type="ECO:0000256" key="2">
    <source>
        <dbReference type="ARBA" id="ARBA00005467"/>
    </source>
</evidence>
<keyword evidence="3 6" id="KW-0812">Transmembrane</keyword>
<evidence type="ECO:0000313" key="7">
    <source>
        <dbReference type="EMBL" id="CAD8086879.1"/>
    </source>
</evidence>
<keyword evidence="9" id="KW-1185">Reference proteome</keyword>
<dbReference type="Pfam" id="PF05832">
    <property type="entry name" value="DUF846"/>
    <property type="match status" value="1"/>
</dbReference>
<evidence type="ECO:0000256" key="6">
    <source>
        <dbReference type="RuleBase" id="RU361206"/>
    </source>
</evidence>
<comment type="similarity">
    <text evidence="2 6">Belongs to the TVP23 family.</text>
</comment>
<dbReference type="OMA" id="TEAAHPY"/>
<evidence type="ECO:0000256" key="4">
    <source>
        <dbReference type="ARBA" id="ARBA00022989"/>
    </source>
</evidence>
<accession>A0A8S1NA16</accession>
<organism evidence="8 9">
    <name type="scientific">Paramecium primaurelia</name>
    <dbReference type="NCBI Taxonomy" id="5886"/>
    <lineage>
        <taxon>Eukaryota</taxon>
        <taxon>Sar</taxon>
        <taxon>Alveolata</taxon>
        <taxon>Ciliophora</taxon>
        <taxon>Intramacronucleata</taxon>
        <taxon>Oligohymenophorea</taxon>
        <taxon>Peniculida</taxon>
        <taxon>Parameciidae</taxon>
        <taxon>Paramecium</taxon>
    </lineage>
</organism>
<dbReference type="Proteomes" id="UP000688137">
    <property type="component" value="Unassembled WGS sequence"/>
</dbReference>
<dbReference type="InterPro" id="IPR008564">
    <property type="entry name" value="TVP23-like"/>
</dbReference>
<protein>
    <recommendedName>
        <fullName evidence="6">Golgi apparatus membrane protein TVP23 homolog</fullName>
    </recommendedName>
</protein>
<evidence type="ECO:0000256" key="3">
    <source>
        <dbReference type="ARBA" id="ARBA00022692"/>
    </source>
</evidence>
<comment type="subcellular location">
    <subcellularLocation>
        <location evidence="1 6">Membrane</location>
        <topology evidence="1 6">Multi-pass membrane protein</topology>
    </subcellularLocation>
</comment>
<keyword evidence="5 6" id="KW-0472">Membrane</keyword>
<dbReference type="PANTHER" id="PTHR13019:SF7">
    <property type="entry name" value="GOLGI APPARATUS MEMBRANE PROTEIN TVP23"/>
    <property type="match status" value="1"/>
</dbReference>
<comment type="caution">
    <text evidence="8">The sequence shown here is derived from an EMBL/GenBank/DDBJ whole genome shotgun (WGS) entry which is preliminary data.</text>
</comment>
<reference evidence="8" key="1">
    <citation type="submission" date="2021-01" db="EMBL/GenBank/DDBJ databases">
        <authorList>
            <consortium name="Genoscope - CEA"/>
            <person name="William W."/>
        </authorList>
    </citation>
    <scope>NUCLEOTIDE SEQUENCE</scope>
</reference>
<evidence type="ECO:0000313" key="9">
    <source>
        <dbReference type="Proteomes" id="UP000688137"/>
    </source>
</evidence>
<sequence length="224" mass="26036">MESNSLDFKINIQPKILTEHVEPDVDLTVDKYDAVYQNTQQEEEVETAHKDLLIQEYDITEAAHPFYCVAALALTSIPGLSFILLQDVIHAYPLVIILQLAQFLLLKNYLGLKLIGLRWWIEMNINGEQKWMFQTQSQEQSNKVDRYFFWACLIYGSLFWGIMCLGDVFGFKIFWLPLPIICFVLSLTNLQGFYKCRGEHKKKLQQLKREMAKGGMNIVGMIMK</sequence>
<proteinExistence type="inferred from homology"/>
<evidence type="ECO:0000256" key="5">
    <source>
        <dbReference type="ARBA" id="ARBA00023136"/>
    </source>
</evidence>
<dbReference type="EMBL" id="CAJJDM010000080">
    <property type="protein sequence ID" value="CAD8086879.1"/>
    <property type="molecule type" value="Genomic_DNA"/>
</dbReference>
<feature type="transmembrane region" description="Helical" evidence="6">
    <location>
        <begin position="66"/>
        <end position="85"/>
    </location>
</feature>
<name>A0A8S1NA16_PARPR</name>
<dbReference type="PANTHER" id="PTHR13019">
    <property type="entry name" value="GOLGI APPARATUS MEMBRANE PROTEIN TVP23"/>
    <property type="match status" value="1"/>
</dbReference>
<gene>
    <name evidence="7" type="ORF">PPRIM_AZ9-3.1.T0770142</name>
    <name evidence="8" type="ORF">PPRIM_AZ9-3.1.T0770143</name>
</gene>
<feature type="transmembrane region" description="Helical" evidence="6">
    <location>
        <begin position="91"/>
        <end position="110"/>
    </location>
</feature>
<feature type="transmembrane region" description="Helical" evidence="6">
    <location>
        <begin position="147"/>
        <end position="168"/>
    </location>
</feature>